<reference evidence="1" key="1">
    <citation type="journal article" date="2014" name="Front. Microbiol.">
        <title>High frequency of phylogenetically diverse reductive dehalogenase-homologous genes in deep subseafloor sedimentary metagenomes.</title>
        <authorList>
            <person name="Kawai M."/>
            <person name="Futagami T."/>
            <person name="Toyoda A."/>
            <person name="Takaki Y."/>
            <person name="Nishi S."/>
            <person name="Hori S."/>
            <person name="Arai W."/>
            <person name="Tsubouchi T."/>
            <person name="Morono Y."/>
            <person name="Uchiyama I."/>
            <person name="Ito T."/>
            <person name="Fujiyama A."/>
            <person name="Inagaki F."/>
            <person name="Takami H."/>
        </authorList>
    </citation>
    <scope>NUCLEOTIDE SEQUENCE</scope>
    <source>
        <strain evidence="1">Expedition CK06-06</strain>
    </source>
</reference>
<protein>
    <submittedName>
        <fullName evidence="1">Uncharacterized protein</fullName>
    </submittedName>
</protein>
<gene>
    <name evidence="1" type="ORF">S12H4_58374</name>
</gene>
<name>X1VZS4_9ZZZZ</name>
<dbReference type="AlphaFoldDB" id="X1VZS4"/>
<feature type="non-terminal residue" evidence="1">
    <location>
        <position position="1"/>
    </location>
</feature>
<dbReference type="EMBL" id="BARW01037897">
    <property type="protein sequence ID" value="GAJ18960.1"/>
    <property type="molecule type" value="Genomic_DNA"/>
</dbReference>
<evidence type="ECO:0000313" key="1">
    <source>
        <dbReference type="EMBL" id="GAJ18960.1"/>
    </source>
</evidence>
<proteinExistence type="predicted"/>
<accession>X1VZS4</accession>
<comment type="caution">
    <text evidence="1">The sequence shown here is derived from an EMBL/GenBank/DDBJ whole genome shotgun (WGS) entry which is preliminary data.</text>
</comment>
<sequence length="72" mass="8229">DMESGLNPFGGTAMLLEPEISRFLHRDNITYWDTLVPFKAGMPYLLDPITFPKLSWNADGILKSRKDLDKMV</sequence>
<organism evidence="1">
    <name type="scientific">marine sediment metagenome</name>
    <dbReference type="NCBI Taxonomy" id="412755"/>
    <lineage>
        <taxon>unclassified sequences</taxon>
        <taxon>metagenomes</taxon>
        <taxon>ecological metagenomes</taxon>
    </lineage>
</organism>